<dbReference type="Pfam" id="PF08450">
    <property type="entry name" value="SGL"/>
    <property type="match status" value="1"/>
</dbReference>
<dbReference type="PRINTS" id="PR01790">
    <property type="entry name" value="SMP30FAMILY"/>
</dbReference>
<dbReference type="GO" id="GO:0046872">
    <property type="term" value="F:metal ion binding"/>
    <property type="evidence" value="ECO:0007669"/>
    <property type="project" value="UniProtKB-KW"/>
</dbReference>
<keyword evidence="3" id="KW-0862">Zinc</keyword>
<evidence type="ECO:0000313" key="5">
    <source>
        <dbReference type="EMBL" id="MQA54513.1"/>
    </source>
</evidence>
<comment type="caution">
    <text evidence="5">The sequence shown here is derived from an EMBL/GenBank/DDBJ whole genome shotgun (WGS) entry which is preliminary data.</text>
</comment>
<dbReference type="Proteomes" id="UP000486534">
    <property type="component" value="Unassembled WGS sequence"/>
</dbReference>
<organism evidence="5 6">
    <name type="scientific">Pseudomonas piscis</name>
    <dbReference type="NCBI Taxonomy" id="2614538"/>
    <lineage>
        <taxon>Bacteria</taxon>
        <taxon>Pseudomonadati</taxon>
        <taxon>Pseudomonadota</taxon>
        <taxon>Gammaproteobacteria</taxon>
        <taxon>Pseudomonadales</taxon>
        <taxon>Pseudomonadaceae</taxon>
        <taxon>Pseudomonas</taxon>
    </lineage>
</organism>
<dbReference type="RefSeq" id="WP_152897980.1">
    <property type="nucleotide sequence ID" value="NZ_WHUV01000002.1"/>
</dbReference>
<dbReference type="SUPFAM" id="SSF63829">
    <property type="entry name" value="Calcium-dependent phosphotriesterase"/>
    <property type="match status" value="1"/>
</dbReference>
<sequence>MTVEQEQYALNELTRGLYFGESPRWRDGTLYVSDMLGKKVYAIDAAGNRRVIAEMPHKPNGMGFLPNGELILSSMHEARLYRWTPQGPELYADLSAVFTGYVGDMVIDQQGRIYVDDVGARVFEGEPLKPGRIVIVEPNGEISVGVEDCNFPNGIVITPDQKTLVFVETFAERLSAVDIVDGQLVNRRVLLDLTLLFPSPEDRARKRGCVDGISIDAEGGIWLSMLRAEQFMRISPQGEVTHRIPMPGYECVASTFGGEDGKTLFLVATKVEGDNIFEAMVNLRTETTIFTTRVAIGKGAGRP</sequence>
<keyword evidence="3" id="KW-0479">Metal-binding</keyword>
<dbReference type="PANTHER" id="PTHR47572:SF4">
    <property type="entry name" value="LACTONASE DRP35"/>
    <property type="match status" value="1"/>
</dbReference>
<dbReference type="EMBL" id="WHUV01000002">
    <property type="protein sequence ID" value="MQA54513.1"/>
    <property type="molecule type" value="Genomic_DNA"/>
</dbReference>
<feature type="domain" description="SMP-30/Gluconolactonase/LRE-like region" evidence="4">
    <location>
        <begin position="19"/>
        <end position="268"/>
    </location>
</feature>
<dbReference type="InterPro" id="IPR005511">
    <property type="entry name" value="SMP-30"/>
</dbReference>
<dbReference type="Gene3D" id="2.120.10.30">
    <property type="entry name" value="TolB, C-terminal domain"/>
    <property type="match status" value="1"/>
</dbReference>
<accession>A0A7X1PPD9</accession>
<dbReference type="InterPro" id="IPR051262">
    <property type="entry name" value="SMP-30/CGR1_Lactonase"/>
</dbReference>
<feature type="active site" description="Proton donor/acceptor" evidence="2">
    <location>
        <position position="211"/>
    </location>
</feature>
<evidence type="ECO:0000256" key="3">
    <source>
        <dbReference type="PIRSR" id="PIRSR605511-2"/>
    </source>
</evidence>
<evidence type="ECO:0000259" key="4">
    <source>
        <dbReference type="Pfam" id="PF08450"/>
    </source>
</evidence>
<gene>
    <name evidence="5" type="ORF">GDH07_14450</name>
</gene>
<feature type="binding site" evidence="3">
    <location>
        <position position="21"/>
    </location>
    <ligand>
        <name>a divalent metal cation</name>
        <dbReference type="ChEBI" id="CHEBI:60240"/>
    </ligand>
</feature>
<dbReference type="InterPro" id="IPR013658">
    <property type="entry name" value="SGL"/>
</dbReference>
<name>A0A7X1PPD9_9PSED</name>
<dbReference type="PANTHER" id="PTHR47572">
    <property type="entry name" value="LIPOPROTEIN-RELATED"/>
    <property type="match status" value="1"/>
</dbReference>
<protein>
    <submittedName>
        <fullName evidence="5">SMP-30/gluconolactonase/LRE family protein</fullName>
    </submittedName>
</protein>
<proteinExistence type="predicted"/>
<keyword evidence="1" id="KW-0378">Hydrolase</keyword>
<evidence type="ECO:0000256" key="2">
    <source>
        <dbReference type="PIRSR" id="PIRSR605511-1"/>
    </source>
</evidence>
<feature type="binding site" evidence="3">
    <location>
        <position position="211"/>
    </location>
    <ligand>
        <name>a divalent metal cation</name>
        <dbReference type="ChEBI" id="CHEBI:60240"/>
    </ligand>
</feature>
<comment type="cofactor">
    <cofactor evidence="3">
        <name>Zn(2+)</name>
        <dbReference type="ChEBI" id="CHEBI:29105"/>
    </cofactor>
    <text evidence="3">Binds 1 divalent metal cation per subunit.</text>
</comment>
<dbReference type="InterPro" id="IPR011042">
    <property type="entry name" value="6-blade_b-propeller_TolB-like"/>
</dbReference>
<dbReference type="AlphaFoldDB" id="A0A7X1PPD9"/>
<evidence type="ECO:0000256" key="1">
    <source>
        <dbReference type="ARBA" id="ARBA00022801"/>
    </source>
</evidence>
<feature type="binding site" evidence="3">
    <location>
        <position position="153"/>
    </location>
    <ligand>
        <name>a divalent metal cation</name>
        <dbReference type="ChEBI" id="CHEBI:60240"/>
    </ligand>
</feature>
<dbReference type="GO" id="GO:0016787">
    <property type="term" value="F:hydrolase activity"/>
    <property type="evidence" value="ECO:0007669"/>
    <property type="project" value="UniProtKB-KW"/>
</dbReference>
<reference evidence="5 6" key="1">
    <citation type="submission" date="2019-10" db="EMBL/GenBank/DDBJ databases">
        <title>Pseudomonas dajingensis sp. nov., isolated from the profound head ulcers of farmed Murray cod (Maccullochella peelii peelii).</title>
        <authorList>
            <person name="Liu Y."/>
        </authorList>
    </citation>
    <scope>NUCLEOTIDE SEQUENCE [LARGE SCALE GENOMIC DNA]</scope>
    <source>
        <strain evidence="5 6">MC042</strain>
    </source>
</reference>
<evidence type="ECO:0000313" key="6">
    <source>
        <dbReference type="Proteomes" id="UP000486534"/>
    </source>
</evidence>